<dbReference type="Gene3D" id="3.60.40.10">
    <property type="entry name" value="PPM-type phosphatase domain"/>
    <property type="match status" value="1"/>
</dbReference>
<dbReference type="EMBL" id="AHMO02000004">
    <property type="protein sequence ID" value="EQA46673.1"/>
    <property type="molecule type" value="Genomic_DNA"/>
</dbReference>
<evidence type="ECO:0000313" key="2">
    <source>
        <dbReference type="EMBL" id="EQA46673.1"/>
    </source>
</evidence>
<dbReference type="Proteomes" id="UP000015454">
    <property type="component" value="Unassembled WGS sequence"/>
</dbReference>
<dbReference type="InterPro" id="IPR030912">
    <property type="entry name" value="RK_trnsloc_Pase"/>
</dbReference>
<keyword evidence="1" id="KW-0472">Membrane</keyword>
<feature type="transmembrane region" description="Helical" evidence="1">
    <location>
        <begin position="12"/>
        <end position="34"/>
    </location>
</feature>
<dbReference type="EC" id="3.1.3.-" evidence="2"/>
<evidence type="ECO:0000256" key="1">
    <source>
        <dbReference type="SAM" id="Phobius"/>
    </source>
</evidence>
<organism evidence="2 3">
    <name type="scientific">Leptospira broomii serovar Hurstbridge str. 5399</name>
    <dbReference type="NCBI Taxonomy" id="1049789"/>
    <lineage>
        <taxon>Bacteria</taxon>
        <taxon>Pseudomonadati</taxon>
        <taxon>Spirochaetota</taxon>
        <taxon>Spirochaetia</taxon>
        <taxon>Leptospirales</taxon>
        <taxon>Leptospiraceae</taxon>
        <taxon>Leptospira</taxon>
    </lineage>
</organism>
<dbReference type="STRING" id="1049789.LEP1GSC050_1032"/>
<dbReference type="NCBIfam" id="TIGR04400">
    <property type="entry name" value="RK_trnsloc_Pase"/>
    <property type="match status" value="1"/>
</dbReference>
<keyword evidence="3" id="KW-1185">Reference proteome</keyword>
<protein>
    <submittedName>
        <fullName evidence="2">Arg-Lys translocation region protein phosphatase</fullName>
        <ecNumber evidence="2">3.1.3.-</ecNumber>
    </submittedName>
</protein>
<gene>
    <name evidence="2" type="primary">rktP</name>
    <name evidence="2" type="ORF">LEP1GSC050_1032</name>
</gene>
<evidence type="ECO:0000313" key="3">
    <source>
        <dbReference type="Proteomes" id="UP000015454"/>
    </source>
</evidence>
<dbReference type="InterPro" id="IPR036457">
    <property type="entry name" value="PPM-type-like_dom_sf"/>
</dbReference>
<keyword evidence="2" id="KW-0378">Hydrolase</keyword>
<comment type="caution">
    <text evidence="2">The sequence shown here is derived from an EMBL/GenBank/DDBJ whole genome shotgun (WGS) entry which is preliminary data.</text>
</comment>
<dbReference type="RefSeq" id="WP_010569493.1">
    <property type="nucleotide sequence ID" value="NZ_AHMO02000004.1"/>
</dbReference>
<dbReference type="GO" id="GO:0016787">
    <property type="term" value="F:hydrolase activity"/>
    <property type="evidence" value="ECO:0007669"/>
    <property type="project" value="UniProtKB-KW"/>
</dbReference>
<reference evidence="2" key="1">
    <citation type="submission" date="2013-05" db="EMBL/GenBank/DDBJ databases">
        <authorList>
            <person name="Harkins D.M."/>
            <person name="Durkin A.S."/>
            <person name="Brinkac L.M."/>
            <person name="Haft D.H."/>
            <person name="Selengut J.D."/>
            <person name="Sanka R."/>
            <person name="DePew J."/>
            <person name="Purushe J."/>
            <person name="Hartskeerl R.A."/>
            <person name="Ahmed A."/>
            <person name="van der Linden H."/>
            <person name="Goris M.G.A."/>
            <person name="Vinetz J.M."/>
            <person name="Sutton G.G."/>
            <person name="Nierman W.C."/>
            <person name="Fouts D.E."/>
        </authorList>
    </citation>
    <scope>NUCLEOTIDE SEQUENCE [LARGE SCALE GENOMIC DNA]</scope>
    <source>
        <strain evidence="2">5399</strain>
    </source>
</reference>
<feature type="transmembrane region" description="Helical" evidence="1">
    <location>
        <begin position="46"/>
        <end position="68"/>
    </location>
</feature>
<sequence length="365" mass="41900">MFRKLHTKYKLSFAIFTIAFVFFLLFVLIDDAVVKGGTALALRSLLWLRLGTAFVFSSALGGLTLFILHLTYKSLRSLTHLFQSWTQDVYEETGESERNDEIGELARSFRIALFQKKEKEADISHHSLLRRERELSNKLEALFHRVRLHKIRNLDITIFPRTSEDSSCDYGNVIPTADGCLGILAGFPNNGFLESGMKARIEGMISLAQETTGIRGEDLLYKLDRALRSTPIPYLNLTLFYIETRTGEIGFLQCQELPILIHRQNRTVSLEQPKRRFYDFRAASRDIQRTVLKQGEFIVVLSDRLKELAGGERKILLSKLQNWTAGKEFRNTRELVLDFGRWLEAEAGKKTLYKASILSVGRVWN</sequence>
<proteinExistence type="predicted"/>
<keyword evidence="1" id="KW-1133">Transmembrane helix</keyword>
<accession>T0GMV3</accession>
<dbReference type="AlphaFoldDB" id="T0GMV3"/>
<dbReference type="OrthoDB" id="317354at2"/>
<name>T0GMV3_9LEPT</name>
<keyword evidence="1" id="KW-0812">Transmembrane</keyword>